<dbReference type="OrthoDB" id="9808473at2"/>
<dbReference type="Pfam" id="PF11306">
    <property type="entry name" value="DUF3108"/>
    <property type="match status" value="1"/>
</dbReference>
<sequence length="262" mass="30397">MKNHLNKSVVVTFFLILGITDAFSQKNKAFQKGEELLFKVSFGFFDAAEAKMVVNPTIYTVDSQPSYKIDVYGQTLGIFKLFKVNDNWGSYLDTTKIIPHQSYRHIEEGKYRKHEKVFFNHNKKNAKVKLYDRENINLVETKEYKVPENVQDIVSGFYYLRTMNLSGLKKGDQITLTGFFDKEIYNLKLIYGGKELIKTRLGSFDTFIFSPVMPKNKIFRGEQPVTVWITDDRNKIPIRIKAKLMVGSLDMEIMEAKGLRND</sequence>
<dbReference type="AlphaFoldDB" id="A0A1W2H419"/>
<organism evidence="1 2">
    <name type="scientific">Aquiflexum balticum DSM 16537</name>
    <dbReference type="NCBI Taxonomy" id="758820"/>
    <lineage>
        <taxon>Bacteria</taxon>
        <taxon>Pseudomonadati</taxon>
        <taxon>Bacteroidota</taxon>
        <taxon>Cytophagia</taxon>
        <taxon>Cytophagales</taxon>
        <taxon>Cyclobacteriaceae</taxon>
        <taxon>Aquiflexum</taxon>
    </lineage>
</organism>
<gene>
    <name evidence="1" type="ORF">SAMN00777080_1954</name>
</gene>
<dbReference type="InterPro" id="IPR021457">
    <property type="entry name" value="DUF3108"/>
</dbReference>
<accession>A0A1W2H419</accession>
<evidence type="ECO:0000313" key="2">
    <source>
        <dbReference type="Proteomes" id="UP000192333"/>
    </source>
</evidence>
<dbReference type="Proteomes" id="UP000192333">
    <property type="component" value="Chromosome I"/>
</dbReference>
<proteinExistence type="predicted"/>
<protein>
    <recommendedName>
        <fullName evidence="3">DUF3108 domain-containing protein</fullName>
    </recommendedName>
</protein>
<keyword evidence="2" id="KW-1185">Reference proteome</keyword>
<evidence type="ECO:0000313" key="1">
    <source>
        <dbReference type="EMBL" id="SMD43362.1"/>
    </source>
</evidence>
<dbReference type="EMBL" id="LT838813">
    <property type="protein sequence ID" value="SMD43362.1"/>
    <property type="molecule type" value="Genomic_DNA"/>
</dbReference>
<dbReference type="STRING" id="758820.SAMN00777080_1954"/>
<dbReference type="RefSeq" id="WP_084120128.1">
    <property type="nucleotide sequence ID" value="NZ_LT838813.1"/>
</dbReference>
<name>A0A1W2H419_9BACT</name>
<reference evidence="2" key="1">
    <citation type="submission" date="2017-04" db="EMBL/GenBank/DDBJ databases">
        <authorList>
            <person name="Varghese N."/>
            <person name="Submissions S."/>
        </authorList>
    </citation>
    <scope>NUCLEOTIDE SEQUENCE [LARGE SCALE GENOMIC DNA]</scope>
    <source>
        <strain evidence="2">DSM 16537</strain>
    </source>
</reference>
<evidence type="ECO:0008006" key="3">
    <source>
        <dbReference type="Google" id="ProtNLM"/>
    </source>
</evidence>